<gene>
    <name evidence="8" type="ORF">KC19_2G099500</name>
</gene>
<comment type="catalytic activity">
    <reaction evidence="4">
        <text>ATP + H2O = ADP + phosphate + H(+)</text>
        <dbReference type="Rhea" id="RHEA:13065"/>
        <dbReference type="ChEBI" id="CHEBI:15377"/>
        <dbReference type="ChEBI" id="CHEBI:15378"/>
        <dbReference type="ChEBI" id="CHEBI:30616"/>
        <dbReference type="ChEBI" id="CHEBI:43474"/>
        <dbReference type="ChEBI" id="CHEBI:456216"/>
    </reaction>
</comment>
<dbReference type="InterPro" id="IPR003959">
    <property type="entry name" value="ATPase_AAA_core"/>
</dbReference>
<dbReference type="InterPro" id="IPR058017">
    <property type="entry name" value="At3g28540-like_C"/>
</dbReference>
<dbReference type="GO" id="GO:0006950">
    <property type="term" value="P:response to stress"/>
    <property type="evidence" value="ECO:0007669"/>
    <property type="project" value="UniProtKB-ARBA"/>
</dbReference>
<dbReference type="Proteomes" id="UP000822688">
    <property type="component" value="Chromosome 2"/>
</dbReference>
<dbReference type="GO" id="GO:0005524">
    <property type="term" value="F:ATP binding"/>
    <property type="evidence" value="ECO:0007669"/>
    <property type="project" value="UniProtKB-KW"/>
</dbReference>
<sequence length="561" mass="63058">MNAVGASVLWSTFWAGGSVLGALSFLLRFLPDQYGSMFSAWVRKCMQYFNSYILFEIPEFYGAGKNEIYDYVESYLSSNTAIAAEHISLCRAKNATHNTFSLGNHETLEDSSFMSTKVWWTHEIHQRMQPGIQWGSEPNDEKRKYFLKIRKADKTRMLEPYVQHVIDTAKLVKERTRDRNLYTNVKDSSFSFRMKAWESVPFKHPSTFETLAMDPDMKDDIKEDLLEFTKGREFYEKAGKPWKRGYLLYGPPGTGKSSMIAAIANFLKYDIYDVELTEVSSNSDLRKLLIQTSDRSVIVIEDIDCSVELAERAKAKKVENKDSPEATQNKTDEKSKVTLSGLLNFTDRLWSCCGSERIIIFTTNYIEKLDPALLRAGRMDKHILMSWCKFSAFRTLARNNLGLEWHDLFPQIEEAMEDKAITPADVSEFLLKKKRNPTAALEGLLEALAKAPSVSEKPPVKTLDFDEINLLAGTIVDANTPPAAEDTDSASETSSSKVEQDTGKDVTSCDVNEPKIESSPAAEDADSEVQPVEQDTNKDITSSSDANESPANAHGSNVSVT</sequence>
<accession>A0A8T0IW17</accession>
<dbReference type="AlphaFoldDB" id="A0A8T0IW17"/>
<dbReference type="InterPro" id="IPR003593">
    <property type="entry name" value="AAA+_ATPase"/>
</dbReference>
<dbReference type="Gene3D" id="6.10.280.40">
    <property type="match status" value="1"/>
</dbReference>
<comment type="caution">
    <text evidence="8">The sequence shown here is derived from an EMBL/GenBank/DDBJ whole genome shotgun (WGS) entry which is preliminary data.</text>
</comment>
<dbReference type="Pfam" id="PF14363">
    <property type="entry name" value="AAA_assoc"/>
    <property type="match status" value="1"/>
</dbReference>
<evidence type="ECO:0000256" key="2">
    <source>
        <dbReference type="ARBA" id="ARBA00007448"/>
    </source>
</evidence>
<dbReference type="Pfam" id="PF25568">
    <property type="entry name" value="AAA_lid_At3g28540"/>
    <property type="match status" value="1"/>
</dbReference>
<dbReference type="InterPro" id="IPR003960">
    <property type="entry name" value="ATPase_AAA_CS"/>
</dbReference>
<dbReference type="PROSITE" id="PS00674">
    <property type="entry name" value="AAA"/>
    <property type="match status" value="1"/>
</dbReference>
<feature type="region of interest" description="Disordered" evidence="6">
    <location>
        <begin position="476"/>
        <end position="561"/>
    </location>
</feature>
<evidence type="ECO:0000256" key="1">
    <source>
        <dbReference type="ARBA" id="ARBA00001946"/>
    </source>
</evidence>
<dbReference type="GO" id="GO:0016887">
    <property type="term" value="F:ATP hydrolysis activity"/>
    <property type="evidence" value="ECO:0007669"/>
    <property type="project" value="InterPro"/>
</dbReference>
<dbReference type="SMART" id="SM00382">
    <property type="entry name" value="AAA"/>
    <property type="match status" value="1"/>
</dbReference>
<dbReference type="Pfam" id="PF00004">
    <property type="entry name" value="AAA"/>
    <property type="match status" value="1"/>
</dbReference>
<evidence type="ECO:0000259" key="7">
    <source>
        <dbReference type="SMART" id="SM00382"/>
    </source>
</evidence>
<proteinExistence type="inferred from homology"/>
<evidence type="ECO:0000256" key="4">
    <source>
        <dbReference type="ARBA" id="ARBA00049360"/>
    </source>
</evidence>
<evidence type="ECO:0000313" key="9">
    <source>
        <dbReference type="Proteomes" id="UP000822688"/>
    </source>
</evidence>
<evidence type="ECO:0000256" key="6">
    <source>
        <dbReference type="SAM" id="MobiDB-lite"/>
    </source>
</evidence>
<evidence type="ECO:0000256" key="3">
    <source>
        <dbReference type="ARBA" id="ARBA00022842"/>
    </source>
</evidence>
<dbReference type="InterPro" id="IPR025753">
    <property type="entry name" value="AAA_N_dom"/>
</dbReference>
<reference evidence="8" key="1">
    <citation type="submission" date="2020-06" db="EMBL/GenBank/DDBJ databases">
        <title>WGS assembly of Ceratodon purpureus strain R40.</title>
        <authorList>
            <person name="Carey S.B."/>
            <person name="Jenkins J."/>
            <person name="Shu S."/>
            <person name="Lovell J.T."/>
            <person name="Sreedasyam A."/>
            <person name="Maumus F."/>
            <person name="Tiley G.P."/>
            <person name="Fernandez-Pozo N."/>
            <person name="Barry K."/>
            <person name="Chen C."/>
            <person name="Wang M."/>
            <person name="Lipzen A."/>
            <person name="Daum C."/>
            <person name="Saski C.A."/>
            <person name="Payton A.C."/>
            <person name="Mcbreen J.C."/>
            <person name="Conrad R.E."/>
            <person name="Kollar L.M."/>
            <person name="Olsson S."/>
            <person name="Huttunen S."/>
            <person name="Landis J.B."/>
            <person name="Wickett N.J."/>
            <person name="Johnson M.G."/>
            <person name="Rensing S.A."/>
            <person name="Grimwood J."/>
            <person name="Schmutz J."/>
            <person name="Mcdaniel S.F."/>
        </authorList>
    </citation>
    <scope>NUCLEOTIDE SEQUENCE</scope>
    <source>
        <strain evidence="8">R40</strain>
    </source>
</reference>
<protein>
    <recommendedName>
        <fullName evidence="7">AAA+ ATPase domain-containing protein</fullName>
    </recommendedName>
</protein>
<dbReference type="InterPro" id="IPR050747">
    <property type="entry name" value="Mitochondrial_chaperone_BCS1"/>
</dbReference>
<comment type="cofactor">
    <cofactor evidence="1">
        <name>Mg(2+)</name>
        <dbReference type="ChEBI" id="CHEBI:18420"/>
    </cofactor>
</comment>
<keyword evidence="9" id="KW-1185">Reference proteome</keyword>
<comment type="similarity">
    <text evidence="2">Belongs to the AAA ATPase family. BCS1 subfamily.</text>
</comment>
<feature type="compositionally biased region" description="Polar residues" evidence="6">
    <location>
        <begin position="539"/>
        <end position="561"/>
    </location>
</feature>
<evidence type="ECO:0000256" key="5">
    <source>
        <dbReference type="RuleBase" id="RU003651"/>
    </source>
</evidence>
<dbReference type="SUPFAM" id="SSF52540">
    <property type="entry name" value="P-loop containing nucleoside triphosphate hydrolases"/>
    <property type="match status" value="1"/>
</dbReference>
<dbReference type="PANTHER" id="PTHR23070">
    <property type="entry name" value="BCS1 AAA-TYPE ATPASE"/>
    <property type="match status" value="1"/>
</dbReference>
<dbReference type="CDD" id="cd19510">
    <property type="entry name" value="RecA-like_BCS1"/>
    <property type="match status" value="1"/>
</dbReference>
<keyword evidence="3" id="KW-0460">Magnesium</keyword>
<name>A0A8T0IW17_CERPU</name>
<keyword evidence="5" id="KW-0067">ATP-binding</keyword>
<dbReference type="InterPro" id="IPR027417">
    <property type="entry name" value="P-loop_NTPase"/>
</dbReference>
<keyword evidence="5" id="KW-0547">Nucleotide-binding</keyword>
<dbReference type="EMBL" id="CM026422">
    <property type="protein sequence ID" value="KAG0586553.1"/>
    <property type="molecule type" value="Genomic_DNA"/>
</dbReference>
<feature type="domain" description="AAA+ ATPase" evidence="7">
    <location>
        <begin position="242"/>
        <end position="389"/>
    </location>
</feature>
<evidence type="ECO:0000313" key="8">
    <source>
        <dbReference type="EMBL" id="KAG0586553.1"/>
    </source>
</evidence>
<organism evidence="8 9">
    <name type="scientific">Ceratodon purpureus</name>
    <name type="common">Fire moss</name>
    <name type="synonym">Dicranum purpureum</name>
    <dbReference type="NCBI Taxonomy" id="3225"/>
    <lineage>
        <taxon>Eukaryota</taxon>
        <taxon>Viridiplantae</taxon>
        <taxon>Streptophyta</taxon>
        <taxon>Embryophyta</taxon>
        <taxon>Bryophyta</taxon>
        <taxon>Bryophytina</taxon>
        <taxon>Bryopsida</taxon>
        <taxon>Dicranidae</taxon>
        <taxon>Pseudoditrichales</taxon>
        <taxon>Ditrichaceae</taxon>
        <taxon>Ceratodon</taxon>
    </lineage>
</organism>
<dbReference type="Gene3D" id="3.40.50.300">
    <property type="entry name" value="P-loop containing nucleotide triphosphate hydrolases"/>
    <property type="match status" value="1"/>
</dbReference>